<feature type="signal peptide" evidence="1">
    <location>
        <begin position="1"/>
        <end position="31"/>
    </location>
</feature>
<organism evidence="2 3">
    <name type="scientific">Glonium stellatum</name>
    <dbReference type="NCBI Taxonomy" id="574774"/>
    <lineage>
        <taxon>Eukaryota</taxon>
        <taxon>Fungi</taxon>
        <taxon>Dikarya</taxon>
        <taxon>Ascomycota</taxon>
        <taxon>Pezizomycotina</taxon>
        <taxon>Dothideomycetes</taxon>
        <taxon>Pleosporomycetidae</taxon>
        <taxon>Gloniales</taxon>
        <taxon>Gloniaceae</taxon>
        <taxon>Glonium</taxon>
    </lineage>
</organism>
<accession>A0A8E2ESI8</accession>
<feature type="chain" id="PRO_5034376030" evidence="1">
    <location>
        <begin position="32"/>
        <end position="78"/>
    </location>
</feature>
<evidence type="ECO:0000256" key="1">
    <source>
        <dbReference type="SAM" id="SignalP"/>
    </source>
</evidence>
<keyword evidence="1" id="KW-0732">Signal</keyword>
<sequence length="78" mass="7964">IIAHPIQTVFHILSFLTLLSPGLVTIPLLEALEWTTLGPRAASSNSIAQSGVGSLQADSVLSALQSATMGEHGAAVVS</sequence>
<evidence type="ECO:0000313" key="3">
    <source>
        <dbReference type="Proteomes" id="UP000250140"/>
    </source>
</evidence>
<evidence type="ECO:0000313" key="2">
    <source>
        <dbReference type="EMBL" id="OCL03893.1"/>
    </source>
</evidence>
<protein>
    <submittedName>
        <fullName evidence="2">Uncharacterized protein</fullName>
    </submittedName>
</protein>
<feature type="non-terminal residue" evidence="2">
    <location>
        <position position="1"/>
    </location>
</feature>
<keyword evidence="3" id="KW-1185">Reference proteome</keyword>
<name>A0A8E2ESI8_9PEZI</name>
<feature type="non-terminal residue" evidence="2">
    <location>
        <position position="78"/>
    </location>
</feature>
<dbReference type="Proteomes" id="UP000250140">
    <property type="component" value="Unassembled WGS sequence"/>
</dbReference>
<dbReference type="EMBL" id="KV750658">
    <property type="protein sequence ID" value="OCL03893.1"/>
    <property type="molecule type" value="Genomic_DNA"/>
</dbReference>
<dbReference type="OrthoDB" id="3798292at2759"/>
<gene>
    <name evidence="2" type="ORF">AOQ84DRAFT_252328</name>
</gene>
<dbReference type="AlphaFoldDB" id="A0A8E2ESI8"/>
<proteinExistence type="predicted"/>
<reference evidence="2 3" key="1">
    <citation type="journal article" date="2016" name="Nat. Commun.">
        <title>Ectomycorrhizal ecology is imprinted in the genome of the dominant symbiotic fungus Cenococcum geophilum.</title>
        <authorList>
            <consortium name="DOE Joint Genome Institute"/>
            <person name="Peter M."/>
            <person name="Kohler A."/>
            <person name="Ohm R.A."/>
            <person name="Kuo A."/>
            <person name="Krutzmann J."/>
            <person name="Morin E."/>
            <person name="Arend M."/>
            <person name="Barry K.W."/>
            <person name="Binder M."/>
            <person name="Choi C."/>
            <person name="Clum A."/>
            <person name="Copeland A."/>
            <person name="Grisel N."/>
            <person name="Haridas S."/>
            <person name="Kipfer T."/>
            <person name="LaButti K."/>
            <person name="Lindquist E."/>
            <person name="Lipzen A."/>
            <person name="Maire R."/>
            <person name="Meier B."/>
            <person name="Mihaltcheva S."/>
            <person name="Molinier V."/>
            <person name="Murat C."/>
            <person name="Poggeler S."/>
            <person name="Quandt C.A."/>
            <person name="Sperisen C."/>
            <person name="Tritt A."/>
            <person name="Tisserant E."/>
            <person name="Crous P.W."/>
            <person name="Henrissat B."/>
            <person name="Nehls U."/>
            <person name="Egli S."/>
            <person name="Spatafora J.W."/>
            <person name="Grigoriev I.V."/>
            <person name="Martin F.M."/>
        </authorList>
    </citation>
    <scope>NUCLEOTIDE SEQUENCE [LARGE SCALE GENOMIC DNA]</scope>
    <source>
        <strain evidence="2 3">CBS 207.34</strain>
    </source>
</reference>